<dbReference type="Proteomes" id="UP000094622">
    <property type="component" value="Unassembled WGS sequence"/>
</dbReference>
<dbReference type="AlphaFoldDB" id="A0A1E3H8E0"/>
<gene>
    <name evidence="1" type="ORF">A6302_00090</name>
</gene>
<reference evidence="1 2" key="1">
    <citation type="submission" date="2016-07" db="EMBL/GenBank/DDBJ databases">
        <title>Draft Genome Sequence of Methylobrevis pamukkalensis PK2.</title>
        <authorList>
            <person name="Vasilenko O.V."/>
            <person name="Doronina N.V."/>
            <person name="Shmareva M.N."/>
            <person name="Tarlachkov S.V."/>
            <person name="Mustakhimov I."/>
            <person name="Trotsenko Y.A."/>
        </authorList>
    </citation>
    <scope>NUCLEOTIDE SEQUENCE [LARGE SCALE GENOMIC DNA]</scope>
    <source>
        <strain evidence="1 2">PK2</strain>
    </source>
</reference>
<keyword evidence="2" id="KW-1185">Reference proteome</keyword>
<organism evidence="1 2">
    <name type="scientific">Methylobrevis pamukkalensis</name>
    <dbReference type="NCBI Taxonomy" id="1439726"/>
    <lineage>
        <taxon>Bacteria</taxon>
        <taxon>Pseudomonadati</taxon>
        <taxon>Pseudomonadota</taxon>
        <taxon>Alphaproteobacteria</taxon>
        <taxon>Hyphomicrobiales</taxon>
        <taxon>Pleomorphomonadaceae</taxon>
        <taxon>Methylobrevis</taxon>
    </lineage>
</organism>
<dbReference type="PATRIC" id="fig|1439726.3.peg.94"/>
<dbReference type="RefSeq" id="WP_245293836.1">
    <property type="nucleotide sequence ID" value="NZ_MCRJ01000001.1"/>
</dbReference>
<dbReference type="EMBL" id="MCRJ01000001">
    <property type="protein sequence ID" value="ODN72598.1"/>
    <property type="molecule type" value="Genomic_DNA"/>
</dbReference>
<evidence type="ECO:0000313" key="2">
    <source>
        <dbReference type="Proteomes" id="UP000094622"/>
    </source>
</evidence>
<accession>A0A1E3H8E0</accession>
<protein>
    <submittedName>
        <fullName evidence="1">Uncharacterized protein</fullName>
    </submittedName>
</protein>
<name>A0A1E3H8E0_9HYPH</name>
<sequence length="201" mass="20564">MDELRGGRLTGILETRPYPILRVPAAGDAPARAIMLAGSGKFGVADRAQPLAGTAVEAGGIFVRRGDLDMLLVGGGRNDLRAAEAPAAPPPPPAAEPLGRWRLTGEICDGKCLAGAMKPGTGLAHKACANLCISGGVPPVFASTAPVAGHLFFLLASEDGGPMPAALLDRTGVPVVLEGTVERRDDLLIFRVSGLAGEERS</sequence>
<proteinExistence type="predicted"/>
<comment type="caution">
    <text evidence="1">The sequence shown here is derived from an EMBL/GenBank/DDBJ whole genome shotgun (WGS) entry which is preliminary data.</text>
</comment>
<evidence type="ECO:0000313" key="1">
    <source>
        <dbReference type="EMBL" id="ODN72598.1"/>
    </source>
</evidence>